<dbReference type="FunFam" id="1.25.40.10:FF:000184">
    <property type="entry name" value="Pentatricopeptide repeat-containing protein, chloroplastic"/>
    <property type="match status" value="1"/>
</dbReference>
<reference evidence="4 6" key="3">
    <citation type="submission" date="2017-11" db="EMBL/GenBank/DDBJ databases">
        <title>De-novo sequencing of pomegranate (Punica granatum L.) genome.</title>
        <authorList>
            <person name="Akparov Z."/>
            <person name="Amiraslanov A."/>
            <person name="Hajiyeva S."/>
            <person name="Abbasov M."/>
            <person name="Kaur K."/>
            <person name="Hamwieh A."/>
            <person name="Solovyev V."/>
            <person name="Salamov A."/>
            <person name="Braich B."/>
            <person name="Kosarev P."/>
            <person name="Mahmoud A."/>
            <person name="Hajiyev E."/>
            <person name="Babayeva S."/>
            <person name="Izzatullayeva V."/>
            <person name="Mammadov A."/>
            <person name="Mammadov A."/>
            <person name="Sharifova S."/>
            <person name="Ojaghi J."/>
            <person name="Eynullazada K."/>
            <person name="Bayramov B."/>
            <person name="Abdulazimova A."/>
            <person name="Shahmuradov I."/>
        </authorList>
    </citation>
    <scope>NUCLEOTIDE SEQUENCE [LARGE SCALE GENOMIC DNA]</scope>
    <source>
        <strain evidence="4">AG2017</strain>
        <strain evidence="6">cv. AG2017</strain>
        <tissue evidence="4">Leaf</tissue>
    </source>
</reference>
<dbReference type="InterPro" id="IPR046960">
    <property type="entry name" value="PPR_At4g14850-like_plant"/>
</dbReference>
<name>A0A218X4J8_PUNGR</name>
<evidence type="ECO:0000256" key="1">
    <source>
        <dbReference type="ARBA" id="ARBA00022737"/>
    </source>
</evidence>
<dbReference type="Pfam" id="PF13041">
    <property type="entry name" value="PPR_2"/>
    <property type="match status" value="1"/>
</dbReference>
<organism evidence="3 5">
    <name type="scientific">Punica granatum</name>
    <name type="common">Pomegranate</name>
    <dbReference type="NCBI Taxonomy" id="22663"/>
    <lineage>
        <taxon>Eukaryota</taxon>
        <taxon>Viridiplantae</taxon>
        <taxon>Streptophyta</taxon>
        <taxon>Embryophyta</taxon>
        <taxon>Tracheophyta</taxon>
        <taxon>Spermatophyta</taxon>
        <taxon>Magnoliopsida</taxon>
        <taxon>eudicotyledons</taxon>
        <taxon>Gunneridae</taxon>
        <taxon>Pentapetalae</taxon>
        <taxon>rosids</taxon>
        <taxon>malvids</taxon>
        <taxon>Myrtales</taxon>
        <taxon>Lythraceae</taxon>
        <taxon>Punica</taxon>
    </lineage>
</organism>
<dbReference type="InterPro" id="IPR046848">
    <property type="entry name" value="E_motif"/>
</dbReference>
<dbReference type="Gene3D" id="1.25.40.10">
    <property type="entry name" value="Tetratricopeptide repeat domain"/>
    <property type="match status" value="4"/>
</dbReference>
<dbReference type="InterPro" id="IPR011990">
    <property type="entry name" value="TPR-like_helical_dom_sf"/>
</dbReference>
<evidence type="ECO:0000313" key="5">
    <source>
        <dbReference type="Proteomes" id="UP000197138"/>
    </source>
</evidence>
<feature type="repeat" description="PPR" evidence="2">
    <location>
        <begin position="297"/>
        <end position="331"/>
    </location>
</feature>
<dbReference type="NCBIfam" id="TIGR00756">
    <property type="entry name" value="PPR"/>
    <property type="match status" value="2"/>
</dbReference>
<dbReference type="GO" id="GO:0009451">
    <property type="term" value="P:RNA modification"/>
    <property type="evidence" value="ECO:0007669"/>
    <property type="project" value="InterPro"/>
</dbReference>
<dbReference type="InterPro" id="IPR002885">
    <property type="entry name" value="PPR_rpt"/>
</dbReference>
<dbReference type="PANTHER" id="PTHR47926">
    <property type="entry name" value="PENTATRICOPEPTIDE REPEAT-CONTAINING PROTEIN"/>
    <property type="match status" value="1"/>
</dbReference>
<dbReference type="PANTHER" id="PTHR47926:SF499">
    <property type="entry name" value="PENTATRICOPEPTIDE REPEAT-CONTAINING PROTEIN"/>
    <property type="match status" value="1"/>
</dbReference>
<proteinExistence type="predicted"/>
<evidence type="ECO:0000313" key="4">
    <source>
        <dbReference type="EMBL" id="PKI42386.1"/>
    </source>
</evidence>
<protein>
    <submittedName>
        <fullName evidence="3">Uncharacterized protein</fullName>
    </submittedName>
</protein>
<dbReference type="STRING" id="22663.A0A218X4J8"/>
<dbReference type="PROSITE" id="PS51375">
    <property type="entry name" value="PPR"/>
    <property type="match status" value="3"/>
</dbReference>
<feature type="repeat" description="PPR" evidence="2">
    <location>
        <begin position="195"/>
        <end position="229"/>
    </location>
</feature>
<comment type="caution">
    <text evidence="3">The sequence shown here is derived from an EMBL/GenBank/DDBJ whole genome shotgun (WGS) entry which is preliminary data.</text>
</comment>
<dbReference type="GO" id="GO:0003723">
    <property type="term" value="F:RNA binding"/>
    <property type="evidence" value="ECO:0007669"/>
    <property type="project" value="InterPro"/>
</dbReference>
<dbReference type="Proteomes" id="UP000233551">
    <property type="component" value="Unassembled WGS sequence"/>
</dbReference>
<dbReference type="EMBL" id="MTKT01002440">
    <property type="protein sequence ID" value="OWM79844.1"/>
    <property type="molecule type" value="Genomic_DNA"/>
</dbReference>
<accession>A0A218X4J8</accession>
<keyword evidence="6" id="KW-1185">Reference proteome</keyword>
<reference evidence="3" key="2">
    <citation type="submission" date="2017-06" db="EMBL/GenBank/DDBJ databases">
        <title>The pomegranate genome and the genomics of punicalagin biosynthesis.</title>
        <authorList>
            <person name="Xu C."/>
        </authorList>
    </citation>
    <scope>NUCLEOTIDE SEQUENCE [LARGE SCALE GENOMIC DNA]</scope>
    <source>
        <tissue evidence="3">Fresh leaf</tissue>
    </source>
</reference>
<reference evidence="5" key="1">
    <citation type="journal article" date="2017" name="Plant J.">
        <title>The pomegranate (Punica granatum L.) genome and the genomics of punicalagin biosynthesis.</title>
        <authorList>
            <person name="Qin G."/>
            <person name="Xu C."/>
            <person name="Ming R."/>
            <person name="Tang H."/>
            <person name="Guyot R."/>
            <person name="Kramer E.M."/>
            <person name="Hu Y."/>
            <person name="Yi X."/>
            <person name="Qi Y."/>
            <person name="Xu X."/>
            <person name="Gao Z."/>
            <person name="Pan H."/>
            <person name="Jian J."/>
            <person name="Tian Y."/>
            <person name="Yue Z."/>
            <person name="Xu Y."/>
        </authorList>
    </citation>
    <scope>NUCLEOTIDE SEQUENCE [LARGE SCALE GENOMIC DNA]</scope>
    <source>
        <strain evidence="5">cv. Dabenzi</strain>
    </source>
</reference>
<keyword evidence="1" id="KW-0677">Repeat</keyword>
<evidence type="ECO:0000313" key="3">
    <source>
        <dbReference type="EMBL" id="OWM79844.1"/>
    </source>
</evidence>
<dbReference type="EMBL" id="PGOL01003181">
    <property type="protein sequence ID" value="PKI42386.1"/>
    <property type="molecule type" value="Genomic_DNA"/>
</dbReference>
<dbReference type="Pfam" id="PF20431">
    <property type="entry name" value="E_motif"/>
    <property type="match status" value="1"/>
</dbReference>
<dbReference type="Pfam" id="PF01535">
    <property type="entry name" value="PPR"/>
    <property type="match status" value="8"/>
</dbReference>
<dbReference type="AlphaFoldDB" id="A0A218X4J8"/>
<evidence type="ECO:0000313" key="6">
    <source>
        <dbReference type="Proteomes" id="UP000233551"/>
    </source>
</evidence>
<gene>
    <name evidence="3" type="ORF">CDL15_Pgr023256</name>
    <name evidence="4" type="ORF">CRG98_037228</name>
</gene>
<dbReference type="GeneID" id="116205264"/>
<feature type="repeat" description="PPR" evidence="2">
    <location>
        <begin position="163"/>
        <end position="194"/>
    </location>
</feature>
<dbReference type="Proteomes" id="UP000197138">
    <property type="component" value="Unassembled WGS sequence"/>
</dbReference>
<sequence length="543" mass="60421">MVHSASKSHLKNPLVSLLQRSKTPSRVNEPNIFQYNSLIRAHANKSNPRGALACYLDLRRTGLLGDNYTYPFVLKACGLMMGLVEGRQVHGEVVKGGHGCDVFVVNGLIGMYGKCVEMVCAKKAFDGLESKDLVSWNLILGGYVSSGEMLVAQMVFDAMPQRDVVSWSIMIDGYGKKNGDVVRARVLFDEMPVRDSVSWNSMITGYMKVGELVAARDLFDLMPKKNVISWSIMIQGYASHGEPQEALKLFRLMLREDDVELDKVSVVGALSACAQLGALLQGRWMHMYIKKKRIDMDIVVQTALLDMYMKCGALDEARWVFDSMTERNAVSYSVMILGFGINGYGEAALKYLFEMVSGGIQGDDMTFLGALTACSHSGLVSEGLHIFDEMRRAHRVEPKLEHYGCLVDLLGRAGRLDQAREVIEAMPMKPNSALWGSFLLACWTHQDPGQAEVAVKKLKELGADDCGTYVLLSNIYADAGFWEESRRIRKFLKDIKMDKEMGKSVIEVDGNIEEFRSGDDLSMTNKELRQVLWSLSKSAFCAG</sequence>
<evidence type="ECO:0000256" key="2">
    <source>
        <dbReference type="PROSITE-ProRule" id="PRU00708"/>
    </source>
</evidence>
<dbReference type="OrthoDB" id="185373at2759"/>